<organism evidence="2 3">
    <name type="scientific">Phyllosticta citribraziliensis</name>
    <dbReference type="NCBI Taxonomy" id="989973"/>
    <lineage>
        <taxon>Eukaryota</taxon>
        <taxon>Fungi</taxon>
        <taxon>Dikarya</taxon>
        <taxon>Ascomycota</taxon>
        <taxon>Pezizomycotina</taxon>
        <taxon>Dothideomycetes</taxon>
        <taxon>Dothideomycetes incertae sedis</taxon>
        <taxon>Botryosphaeriales</taxon>
        <taxon>Phyllostictaceae</taxon>
        <taxon>Phyllosticta</taxon>
    </lineage>
</organism>
<accession>A0ABR1M542</accession>
<dbReference type="RefSeq" id="XP_066659001.1">
    <property type="nucleotide sequence ID" value="XM_066799239.1"/>
</dbReference>
<evidence type="ECO:0000313" key="2">
    <source>
        <dbReference type="EMBL" id="KAK7542708.1"/>
    </source>
</evidence>
<evidence type="ECO:0000313" key="3">
    <source>
        <dbReference type="Proteomes" id="UP001360953"/>
    </source>
</evidence>
<sequence length="156" mass="17892">MRLETKVNVALSIAAFCAATIILPLATRRFNTAIAATRVALCTVTGCECPYQVRDFLGVRYDREGRKKSLVHPFSWYTYPNSMWECCRFQLEYALAEVLEDMADQDRRRRVQALGKSQWWPGEEEMKKQPQCTTPEEMRMMRECAKPGDGELAGAK</sequence>
<evidence type="ECO:0000256" key="1">
    <source>
        <dbReference type="SAM" id="Phobius"/>
    </source>
</evidence>
<dbReference type="Proteomes" id="UP001360953">
    <property type="component" value="Unassembled WGS sequence"/>
</dbReference>
<name>A0ABR1M542_9PEZI</name>
<comment type="caution">
    <text evidence="2">The sequence shown here is derived from an EMBL/GenBank/DDBJ whole genome shotgun (WGS) entry which is preliminary data.</text>
</comment>
<feature type="transmembrane region" description="Helical" evidence="1">
    <location>
        <begin position="7"/>
        <end position="26"/>
    </location>
</feature>
<proteinExistence type="predicted"/>
<reference evidence="2 3" key="1">
    <citation type="submission" date="2024-04" db="EMBL/GenBank/DDBJ databases">
        <title>Phyllosticta paracitricarpa is synonymous to the EU quarantine fungus P. citricarpa based on phylogenomic analyses.</title>
        <authorList>
            <consortium name="Lawrence Berkeley National Laboratory"/>
            <person name="Van ingen-buijs V.A."/>
            <person name="Van westerhoven A.C."/>
            <person name="Haridas S."/>
            <person name="Skiadas P."/>
            <person name="Martin F."/>
            <person name="Groenewald J.Z."/>
            <person name="Crous P.W."/>
            <person name="Seidl M.F."/>
        </authorList>
    </citation>
    <scope>NUCLEOTIDE SEQUENCE [LARGE SCALE GENOMIC DNA]</scope>
    <source>
        <strain evidence="2 3">CPC 17464</strain>
    </source>
</reference>
<keyword evidence="1" id="KW-0812">Transmembrane</keyword>
<keyword evidence="3" id="KW-1185">Reference proteome</keyword>
<dbReference type="GeneID" id="92032145"/>
<dbReference type="EMBL" id="JBBPEH010000002">
    <property type="protein sequence ID" value="KAK7542708.1"/>
    <property type="molecule type" value="Genomic_DNA"/>
</dbReference>
<keyword evidence="1" id="KW-0472">Membrane</keyword>
<keyword evidence="1" id="KW-1133">Transmembrane helix</keyword>
<gene>
    <name evidence="2" type="ORF">J3D65DRAFT_614700</name>
</gene>
<protein>
    <submittedName>
        <fullName evidence="2">Uncharacterized protein</fullName>
    </submittedName>
</protein>